<protein>
    <submittedName>
        <fullName evidence="4">Choline/ethanolamine kinase</fullName>
    </submittedName>
</protein>
<dbReference type="PANTHER" id="PTHR22603:SF93">
    <property type="entry name" value="RE24176P"/>
    <property type="match status" value="1"/>
</dbReference>
<keyword evidence="4" id="KW-0418">Kinase</keyword>
<evidence type="ECO:0000256" key="1">
    <source>
        <dbReference type="ARBA" id="ARBA00023209"/>
    </source>
</evidence>
<reference evidence="4 5" key="1">
    <citation type="submission" date="2014-03" db="EMBL/GenBank/DDBJ databases">
        <title>Draft genome of the hookworm Oesophagostomum dentatum.</title>
        <authorList>
            <person name="Mitreva M."/>
        </authorList>
    </citation>
    <scope>NUCLEOTIDE SEQUENCE [LARGE SCALE GENOMIC DNA]</scope>
    <source>
        <strain evidence="4 5">OD-Hann</strain>
    </source>
</reference>
<gene>
    <name evidence="4" type="ORF">OESDEN_05414</name>
</gene>
<dbReference type="GO" id="GO:0005737">
    <property type="term" value="C:cytoplasm"/>
    <property type="evidence" value="ECO:0007669"/>
    <property type="project" value="TreeGrafter"/>
</dbReference>
<evidence type="ECO:0000256" key="2">
    <source>
        <dbReference type="ARBA" id="ARBA00023264"/>
    </source>
</evidence>
<dbReference type="SUPFAM" id="SSF56112">
    <property type="entry name" value="Protein kinase-like (PK-like)"/>
    <property type="match status" value="1"/>
</dbReference>
<dbReference type="Gene3D" id="3.90.1200.10">
    <property type="match status" value="1"/>
</dbReference>
<dbReference type="Pfam" id="PF01633">
    <property type="entry name" value="Choline_kinase"/>
    <property type="match status" value="1"/>
</dbReference>
<name>A0A0B1TAU9_OESDE</name>
<dbReference type="PANTHER" id="PTHR22603">
    <property type="entry name" value="CHOLINE/ETHANOALAMINE KINASE"/>
    <property type="match status" value="1"/>
</dbReference>
<dbReference type="OrthoDB" id="3649325at2759"/>
<proteinExistence type="inferred from homology"/>
<dbReference type="AlphaFoldDB" id="A0A0B1TAU9"/>
<evidence type="ECO:0000313" key="5">
    <source>
        <dbReference type="Proteomes" id="UP000053660"/>
    </source>
</evidence>
<accession>A0A0B1TAU9</accession>
<dbReference type="GO" id="GO:0006646">
    <property type="term" value="P:phosphatidylethanolamine biosynthetic process"/>
    <property type="evidence" value="ECO:0007669"/>
    <property type="project" value="TreeGrafter"/>
</dbReference>
<dbReference type="EMBL" id="KN550248">
    <property type="protein sequence ID" value="KHJ94653.1"/>
    <property type="molecule type" value="Genomic_DNA"/>
</dbReference>
<dbReference type="GO" id="GO:0004103">
    <property type="term" value="F:choline kinase activity"/>
    <property type="evidence" value="ECO:0007669"/>
    <property type="project" value="TreeGrafter"/>
</dbReference>
<dbReference type="InterPro" id="IPR011009">
    <property type="entry name" value="Kinase-like_dom_sf"/>
</dbReference>
<keyword evidence="2" id="KW-1208">Phospholipid metabolism</keyword>
<keyword evidence="5" id="KW-1185">Reference proteome</keyword>
<keyword evidence="4" id="KW-0808">Transferase</keyword>
<organism evidence="4 5">
    <name type="scientific">Oesophagostomum dentatum</name>
    <name type="common">Nodular worm</name>
    <dbReference type="NCBI Taxonomy" id="61180"/>
    <lineage>
        <taxon>Eukaryota</taxon>
        <taxon>Metazoa</taxon>
        <taxon>Ecdysozoa</taxon>
        <taxon>Nematoda</taxon>
        <taxon>Chromadorea</taxon>
        <taxon>Rhabditida</taxon>
        <taxon>Rhabditina</taxon>
        <taxon>Rhabditomorpha</taxon>
        <taxon>Strongyloidea</taxon>
        <taxon>Strongylidae</taxon>
        <taxon>Oesophagostomum</taxon>
    </lineage>
</organism>
<keyword evidence="1" id="KW-0443">Lipid metabolism</keyword>
<evidence type="ECO:0000256" key="3">
    <source>
        <dbReference type="ARBA" id="ARBA00038211"/>
    </source>
</evidence>
<evidence type="ECO:0000313" key="4">
    <source>
        <dbReference type="EMBL" id="KHJ94653.1"/>
    </source>
</evidence>
<dbReference type="Proteomes" id="UP000053660">
    <property type="component" value="Unassembled WGS sequence"/>
</dbReference>
<keyword evidence="1" id="KW-0444">Lipid biosynthesis</keyword>
<comment type="similarity">
    <text evidence="3">Belongs to the choline/ethanolamine kinase family.</text>
</comment>
<keyword evidence="1" id="KW-0594">Phospholipid biosynthesis</keyword>
<sequence length="292" mass="33688">MDGHGFGPKLLGLFPGGRIEEFIPSRTLTKEEMRDTGIIASLATLNAKLNSIDMPLPKAPQLIPVCRSWLARYVINGGGPVEMKQTAVHGEVEFPKVLTMRQLEEELDEMERFLEKQPSPSVFCHNDIVESNVLVRKEEGDKDDVVDESKLVIIDFEFGCYNHRAHEIANYMAEHGMKYGLLSPPYYDTDLRAMEDEEYARTFCSAYLDQLYKDHDSEAKLKSQFLTGNREEDLCRLMAEGRRYLGLPHLFWGLWNMICAQELEMVNGIDLLVHAKDRLVMYYKFKPNMYKY</sequence>
<dbReference type="GO" id="GO:0004305">
    <property type="term" value="F:ethanolamine kinase activity"/>
    <property type="evidence" value="ECO:0007669"/>
    <property type="project" value="TreeGrafter"/>
</dbReference>